<feature type="domain" description="Integrase catalytic" evidence="3">
    <location>
        <begin position="602"/>
        <end position="798"/>
    </location>
</feature>
<dbReference type="SUPFAM" id="SSF50156">
    <property type="entry name" value="PDZ domain-like"/>
    <property type="match status" value="1"/>
</dbReference>
<dbReference type="PROSITE" id="PS50106">
    <property type="entry name" value="PDZ"/>
    <property type="match status" value="1"/>
</dbReference>
<comment type="caution">
    <text evidence="4">The sequence shown here is derived from an EMBL/GenBank/DDBJ whole genome shotgun (WGS) entry which is preliminary data.</text>
</comment>
<accession>A0A8S4D0M4</accession>
<reference evidence="4" key="1">
    <citation type="submission" date="2020-11" db="EMBL/GenBank/DDBJ databases">
        <authorList>
            <person name="Whiteford S."/>
        </authorList>
    </citation>
    <scope>NUCLEOTIDE SEQUENCE</scope>
</reference>
<dbReference type="InterPro" id="IPR012337">
    <property type="entry name" value="RNaseH-like_sf"/>
</dbReference>
<protein>
    <submittedName>
        <fullName evidence="4">(diamondback moth) hypothetical protein</fullName>
    </submittedName>
</protein>
<dbReference type="Gene3D" id="3.30.420.10">
    <property type="entry name" value="Ribonuclease H-like superfamily/Ribonuclease H"/>
    <property type="match status" value="1"/>
</dbReference>
<feature type="compositionally biased region" description="Basic residues" evidence="1">
    <location>
        <begin position="1002"/>
        <end position="1011"/>
    </location>
</feature>
<dbReference type="PANTHER" id="PTHR47331:SF4">
    <property type="entry name" value="PEPTIDASE S1 DOMAIN-CONTAINING PROTEIN"/>
    <property type="match status" value="1"/>
</dbReference>
<dbReference type="PANTHER" id="PTHR47331">
    <property type="entry name" value="PHD-TYPE DOMAIN-CONTAINING PROTEIN"/>
    <property type="match status" value="1"/>
</dbReference>
<dbReference type="InterPro" id="IPR036034">
    <property type="entry name" value="PDZ_sf"/>
</dbReference>
<dbReference type="InterPro" id="IPR001584">
    <property type="entry name" value="Integrase_cat-core"/>
</dbReference>
<organism evidence="4 5">
    <name type="scientific">Plutella xylostella</name>
    <name type="common">Diamondback moth</name>
    <name type="synonym">Plutella maculipennis</name>
    <dbReference type="NCBI Taxonomy" id="51655"/>
    <lineage>
        <taxon>Eukaryota</taxon>
        <taxon>Metazoa</taxon>
        <taxon>Ecdysozoa</taxon>
        <taxon>Arthropoda</taxon>
        <taxon>Hexapoda</taxon>
        <taxon>Insecta</taxon>
        <taxon>Pterygota</taxon>
        <taxon>Neoptera</taxon>
        <taxon>Endopterygota</taxon>
        <taxon>Lepidoptera</taxon>
        <taxon>Glossata</taxon>
        <taxon>Ditrysia</taxon>
        <taxon>Yponomeutoidea</taxon>
        <taxon>Plutellidae</taxon>
        <taxon>Plutella</taxon>
    </lineage>
</organism>
<dbReference type="SUPFAM" id="SSF56672">
    <property type="entry name" value="DNA/RNA polymerases"/>
    <property type="match status" value="1"/>
</dbReference>
<gene>
    <name evidence="4" type="ORF">PLXY2_LOCUS325</name>
</gene>
<dbReference type="GO" id="GO:0015074">
    <property type="term" value="P:DNA integration"/>
    <property type="evidence" value="ECO:0007669"/>
    <property type="project" value="InterPro"/>
</dbReference>
<dbReference type="InterPro" id="IPR008042">
    <property type="entry name" value="Retrotrans_Pao"/>
</dbReference>
<dbReference type="InterPro" id="IPR001478">
    <property type="entry name" value="PDZ"/>
</dbReference>
<dbReference type="Gene3D" id="1.10.340.70">
    <property type="match status" value="1"/>
</dbReference>
<dbReference type="Pfam" id="PF05380">
    <property type="entry name" value="Peptidase_A17"/>
    <property type="match status" value="1"/>
</dbReference>
<sequence>MYRMVKTADDFTNLQCIVWRDNPDEDIESYKLTRVTFVRTLNQLADDEGHEHPEYTAATNAIKNCFYMDDLMTGHDDVEEAKQLCQNIKEILRKGGFIMQKWSSNEEELQKFLKEGDDTKDTIEIKLDKVIRILGLTWDRKNDNFNVTVNLPDAPHPITKRSILSDVARLFDPFGWVSPVVITAKIMIQRLWLSNLSWDDELPVDLCEEWLKYREDLTDLRMIEIPRWLQTTPRSKEVQIHGFADASSSAYAAVTYLRVVDEHDVVHVTMIASRTKVAPIKQLSIPRLELCAAVMLSEQIADVSQLLEVSHGNIFAYTDSMVVLAWLQAHPNRWKTFVANRVAEILRIIDNERWRHITTNENPADIASRGIRAADLPDYKIWWNGPEWLKSNDIEYVANTVPATDLEERSSFHTRQDKTHEEESPIWERFSNITRMKRVLALCKRFAKPKESKDVIITADEMEDILQTCIRYYQNEVYGRDIEDLKKKGKVRNKSSLITLSPFLDKNGIMKVGGRLQNAEIAETAKHPIIIPKGVHITNLIMREAHIKTLHGGNLLMMTYIRSRYWIIGLKAAVRNHVRSCKTCIIDKAKVRKQLMGQLPAVRVRPHRAFLNSGVDYAGPVHIRMSKGRGQKTMKAYICLFVCMATRAIHLEAVTDLTAQGFMSAYRRFVARRGHCAHLWSDNGTNFVGSAKELKVLFEEGKANMSTQVAELLANDGTTWHFIPPRMPNYGGLWEAGVQSAKRHLTRVNGDTKLTYEEMATLLAQIEACLNSRPLCQLDNTLDTLTPLTPGHFLIGEPLITVPDMNYEDKNVNLLTRWQLIQRMTQDFWRRWQNEYLNTLQQRYKWQERVPAPKIGDIVVIKQDDLPPTKWLLGIIKNVHPGADNLVRVVTVQCKGQTENSWRCSVCRRKAAPRLPPAAQDSTDSLLDVPVLDSLQRRHSEARLGGGSSSTALAPPRSPELRRHSDVSPASLKELEKLKGGGSKTPEAGESRRPSAAVVSPVRRRSMRMPRQRSCDEDKPDAPPAAGLGAPAISRRASAVDVLGGGGGGSRRPSYRAPDDAADAAPQIAGLSVDEDRPIRRRGSQLPDIAALQQRTSALGAMSGLAPRGSDASSEPSAASIAAARQMSVDAEAIKIVIHDVDDRNPRRVTLRRDPNDKGHRSRGFGMRVVGGKPDASGRREAVIVWTVPGGPADLAGLQQGDKVLEWAGVPLTDRSFEEVCAVVEHSVESRGDSVELLVCSPPPEDHAPPPGQHPPSLLFEPETDKSPSSPTRRKLPKTPTRRAWAQVPSRAGGPPSLRSHPDALL</sequence>
<dbReference type="SMART" id="SM00228">
    <property type="entry name" value="PDZ"/>
    <property type="match status" value="1"/>
</dbReference>
<dbReference type="InterPro" id="IPR040676">
    <property type="entry name" value="DUF5641"/>
</dbReference>
<feature type="compositionally biased region" description="Basic residues" evidence="1">
    <location>
        <begin position="1272"/>
        <end position="1281"/>
    </location>
</feature>
<evidence type="ECO:0000259" key="3">
    <source>
        <dbReference type="PROSITE" id="PS50994"/>
    </source>
</evidence>
<evidence type="ECO:0000256" key="1">
    <source>
        <dbReference type="SAM" id="MobiDB-lite"/>
    </source>
</evidence>
<keyword evidence="5" id="KW-1185">Reference proteome</keyword>
<dbReference type="Pfam" id="PF17921">
    <property type="entry name" value="Integrase_H2C2"/>
    <property type="match status" value="1"/>
</dbReference>
<dbReference type="Gene3D" id="2.30.42.10">
    <property type="match status" value="1"/>
</dbReference>
<dbReference type="CDD" id="cd06714">
    <property type="entry name" value="PDZ_RIM-like"/>
    <property type="match status" value="1"/>
</dbReference>
<evidence type="ECO:0000259" key="2">
    <source>
        <dbReference type="PROSITE" id="PS50106"/>
    </source>
</evidence>
<evidence type="ECO:0000313" key="5">
    <source>
        <dbReference type="Proteomes" id="UP000653454"/>
    </source>
</evidence>
<evidence type="ECO:0000313" key="4">
    <source>
        <dbReference type="EMBL" id="CAG9087799.1"/>
    </source>
</evidence>
<dbReference type="GO" id="GO:0003676">
    <property type="term" value="F:nucleic acid binding"/>
    <property type="evidence" value="ECO:0007669"/>
    <property type="project" value="InterPro"/>
</dbReference>
<dbReference type="GO" id="GO:0042575">
    <property type="term" value="C:DNA polymerase complex"/>
    <property type="evidence" value="ECO:0007669"/>
    <property type="project" value="UniProtKB-ARBA"/>
</dbReference>
<feature type="domain" description="PDZ" evidence="2">
    <location>
        <begin position="1148"/>
        <end position="1227"/>
    </location>
</feature>
<name>A0A8S4D0M4_PLUXY</name>
<dbReference type="InterPro" id="IPR041588">
    <property type="entry name" value="Integrase_H2C2"/>
</dbReference>
<dbReference type="EMBL" id="CAJHNJ030000001">
    <property type="protein sequence ID" value="CAG9087799.1"/>
    <property type="molecule type" value="Genomic_DNA"/>
</dbReference>
<dbReference type="GO" id="GO:0071897">
    <property type="term" value="P:DNA biosynthetic process"/>
    <property type="evidence" value="ECO:0007669"/>
    <property type="project" value="UniProtKB-ARBA"/>
</dbReference>
<proteinExistence type="predicted"/>
<dbReference type="PROSITE" id="PS50994">
    <property type="entry name" value="INTEGRASE"/>
    <property type="match status" value="1"/>
</dbReference>
<dbReference type="SUPFAM" id="SSF53098">
    <property type="entry name" value="Ribonuclease H-like"/>
    <property type="match status" value="1"/>
</dbReference>
<dbReference type="InterPro" id="IPR036397">
    <property type="entry name" value="RNaseH_sf"/>
</dbReference>
<dbReference type="Pfam" id="PF00595">
    <property type="entry name" value="PDZ"/>
    <property type="match status" value="1"/>
</dbReference>
<feature type="region of interest" description="Disordered" evidence="1">
    <location>
        <begin position="940"/>
        <end position="1088"/>
    </location>
</feature>
<feature type="compositionally biased region" description="Basic and acidic residues" evidence="1">
    <location>
        <begin position="1148"/>
        <end position="1159"/>
    </location>
</feature>
<dbReference type="Pfam" id="PF18701">
    <property type="entry name" value="DUF5641"/>
    <property type="match status" value="1"/>
</dbReference>
<feature type="region of interest" description="Disordered" evidence="1">
    <location>
        <begin position="1241"/>
        <end position="1306"/>
    </location>
</feature>
<dbReference type="InterPro" id="IPR043502">
    <property type="entry name" value="DNA/RNA_pol_sf"/>
</dbReference>
<dbReference type="Proteomes" id="UP000653454">
    <property type="component" value="Unassembled WGS sequence"/>
</dbReference>
<feature type="region of interest" description="Disordered" evidence="1">
    <location>
        <begin position="1148"/>
        <end position="1174"/>
    </location>
</feature>